<dbReference type="Proteomes" id="UP001152484">
    <property type="component" value="Unassembled WGS sequence"/>
</dbReference>
<dbReference type="InterPro" id="IPR013128">
    <property type="entry name" value="Peptidase_C1A"/>
</dbReference>
<dbReference type="SUPFAM" id="SSF54001">
    <property type="entry name" value="Cysteine proteinases"/>
    <property type="match status" value="1"/>
</dbReference>
<sequence length="147" mass="17065">MASKILFCLLFIMIFLGIDEALSLEDSNYSIEAMHQEWMSLHRKNYSHLEEHQLRFKIFEENVNYINAFNAKPNQSYKLGINKFADLTNREFREIYASGHKPKGSHASASNEHKRFATQDLMSRPDNWDWVEHGAVTPVKNQGQCGT</sequence>
<keyword evidence="1" id="KW-0732">Signal</keyword>
<name>A0A9P1EKK8_CUSEU</name>
<dbReference type="InterPro" id="IPR038765">
    <property type="entry name" value="Papain-like_cys_pep_sf"/>
</dbReference>
<evidence type="ECO:0000313" key="4">
    <source>
        <dbReference type="Proteomes" id="UP001152484"/>
    </source>
</evidence>
<organism evidence="3 4">
    <name type="scientific">Cuscuta europaea</name>
    <name type="common">European dodder</name>
    <dbReference type="NCBI Taxonomy" id="41803"/>
    <lineage>
        <taxon>Eukaryota</taxon>
        <taxon>Viridiplantae</taxon>
        <taxon>Streptophyta</taxon>
        <taxon>Embryophyta</taxon>
        <taxon>Tracheophyta</taxon>
        <taxon>Spermatophyta</taxon>
        <taxon>Magnoliopsida</taxon>
        <taxon>eudicotyledons</taxon>
        <taxon>Gunneridae</taxon>
        <taxon>Pentapetalae</taxon>
        <taxon>asterids</taxon>
        <taxon>lamiids</taxon>
        <taxon>Solanales</taxon>
        <taxon>Convolvulaceae</taxon>
        <taxon>Cuscuteae</taxon>
        <taxon>Cuscuta</taxon>
        <taxon>Cuscuta subgen. Cuscuta</taxon>
    </lineage>
</organism>
<feature type="signal peptide" evidence="1">
    <location>
        <begin position="1"/>
        <end position="21"/>
    </location>
</feature>
<feature type="domain" description="Cathepsin propeptide inhibitor" evidence="2">
    <location>
        <begin position="35"/>
        <end position="92"/>
    </location>
</feature>
<dbReference type="SMART" id="SM00848">
    <property type="entry name" value="Inhibitor_I29"/>
    <property type="match status" value="1"/>
</dbReference>
<dbReference type="InterPro" id="IPR013201">
    <property type="entry name" value="Prot_inhib_I29"/>
</dbReference>
<evidence type="ECO:0000256" key="1">
    <source>
        <dbReference type="SAM" id="SignalP"/>
    </source>
</evidence>
<proteinExistence type="predicted"/>
<dbReference type="GO" id="GO:0008234">
    <property type="term" value="F:cysteine-type peptidase activity"/>
    <property type="evidence" value="ECO:0007669"/>
    <property type="project" value="InterPro"/>
</dbReference>
<protein>
    <recommendedName>
        <fullName evidence="2">Cathepsin propeptide inhibitor domain-containing protein</fullName>
    </recommendedName>
</protein>
<dbReference type="AlphaFoldDB" id="A0A9P1EKK8"/>
<dbReference type="Gene3D" id="3.90.70.10">
    <property type="entry name" value="Cysteine proteinases"/>
    <property type="match status" value="1"/>
</dbReference>
<evidence type="ECO:0000313" key="3">
    <source>
        <dbReference type="EMBL" id="CAH9112092.1"/>
    </source>
</evidence>
<gene>
    <name evidence="3" type="ORF">CEURO_LOCUS19506</name>
</gene>
<reference evidence="3" key="1">
    <citation type="submission" date="2022-07" db="EMBL/GenBank/DDBJ databases">
        <authorList>
            <person name="Macas J."/>
            <person name="Novak P."/>
            <person name="Neumann P."/>
        </authorList>
    </citation>
    <scope>NUCLEOTIDE SEQUENCE</scope>
</reference>
<dbReference type="PANTHER" id="PTHR12411">
    <property type="entry name" value="CYSTEINE PROTEASE FAMILY C1-RELATED"/>
    <property type="match status" value="1"/>
</dbReference>
<keyword evidence="4" id="KW-1185">Reference proteome</keyword>
<dbReference type="EMBL" id="CAMAPE010000058">
    <property type="protein sequence ID" value="CAH9112092.1"/>
    <property type="molecule type" value="Genomic_DNA"/>
</dbReference>
<dbReference type="OrthoDB" id="10253408at2759"/>
<feature type="chain" id="PRO_5040386811" description="Cathepsin propeptide inhibitor domain-containing protein" evidence="1">
    <location>
        <begin position="22"/>
        <end position="147"/>
    </location>
</feature>
<evidence type="ECO:0000259" key="2">
    <source>
        <dbReference type="SMART" id="SM00848"/>
    </source>
</evidence>
<accession>A0A9P1EKK8</accession>
<dbReference type="Pfam" id="PF08246">
    <property type="entry name" value="Inhibitor_I29"/>
    <property type="match status" value="1"/>
</dbReference>
<comment type="caution">
    <text evidence="3">The sequence shown here is derived from an EMBL/GenBank/DDBJ whole genome shotgun (WGS) entry which is preliminary data.</text>
</comment>